<feature type="region of interest" description="Disordered" evidence="1">
    <location>
        <begin position="1"/>
        <end position="34"/>
    </location>
</feature>
<organism evidence="2">
    <name type="scientific">Arundo donax</name>
    <name type="common">Giant reed</name>
    <name type="synonym">Donax arundinaceus</name>
    <dbReference type="NCBI Taxonomy" id="35708"/>
    <lineage>
        <taxon>Eukaryota</taxon>
        <taxon>Viridiplantae</taxon>
        <taxon>Streptophyta</taxon>
        <taxon>Embryophyta</taxon>
        <taxon>Tracheophyta</taxon>
        <taxon>Spermatophyta</taxon>
        <taxon>Magnoliopsida</taxon>
        <taxon>Liliopsida</taxon>
        <taxon>Poales</taxon>
        <taxon>Poaceae</taxon>
        <taxon>PACMAD clade</taxon>
        <taxon>Arundinoideae</taxon>
        <taxon>Arundineae</taxon>
        <taxon>Arundo</taxon>
    </lineage>
</organism>
<dbReference type="EMBL" id="GBRH01212453">
    <property type="protein sequence ID" value="JAD85442.1"/>
    <property type="molecule type" value="Transcribed_RNA"/>
</dbReference>
<feature type="compositionally biased region" description="Polar residues" evidence="1">
    <location>
        <begin position="22"/>
        <end position="31"/>
    </location>
</feature>
<evidence type="ECO:0000256" key="1">
    <source>
        <dbReference type="SAM" id="MobiDB-lite"/>
    </source>
</evidence>
<evidence type="ECO:0000313" key="2">
    <source>
        <dbReference type="EMBL" id="JAD85442.1"/>
    </source>
</evidence>
<sequence length="101" mass="10361">MCPSSRMVMDRDPFRRNRAHRSSTAETSRSGGSVAISRVIPTRASGFLRTWSAKDARDESAALAASRTCCFGAGATGSLVLCGSGSGSGRCLAGLGGFTGL</sequence>
<reference evidence="2" key="2">
    <citation type="journal article" date="2015" name="Data Brief">
        <title>Shoot transcriptome of the giant reed, Arundo donax.</title>
        <authorList>
            <person name="Barrero R.A."/>
            <person name="Guerrero F.D."/>
            <person name="Moolhuijzen P."/>
            <person name="Goolsby J.A."/>
            <person name="Tidwell J."/>
            <person name="Bellgard S.E."/>
            <person name="Bellgard M.I."/>
        </authorList>
    </citation>
    <scope>NUCLEOTIDE SEQUENCE</scope>
    <source>
        <tissue evidence="2">Shoot tissue taken approximately 20 cm above the soil surface</tissue>
    </source>
</reference>
<accession>A0A0A9DNV2</accession>
<proteinExistence type="predicted"/>
<dbReference type="AlphaFoldDB" id="A0A0A9DNV2"/>
<protein>
    <submittedName>
        <fullName evidence="2">Uncharacterized protein</fullName>
    </submittedName>
</protein>
<name>A0A0A9DNV2_ARUDO</name>
<reference evidence="2" key="1">
    <citation type="submission" date="2014-09" db="EMBL/GenBank/DDBJ databases">
        <authorList>
            <person name="Magalhaes I.L.F."/>
            <person name="Oliveira U."/>
            <person name="Santos F.R."/>
            <person name="Vidigal T.H.D.A."/>
            <person name="Brescovit A.D."/>
            <person name="Santos A.J."/>
        </authorList>
    </citation>
    <scope>NUCLEOTIDE SEQUENCE</scope>
    <source>
        <tissue evidence="2">Shoot tissue taken approximately 20 cm above the soil surface</tissue>
    </source>
</reference>